<dbReference type="EMBL" id="QJKK01000006">
    <property type="protein sequence ID" value="RAL23438.1"/>
    <property type="molecule type" value="Genomic_DNA"/>
</dbReference>
<evidence type="ECO:0000259" key="4">
    <source>
        <dbReference type="PROSITE" id="PS50995"/>
    </source>
</evidence>
<dbReference type="Pfam" id="PF01047">
    <property type="entry name" value="MarR"/>
    <property type="match status" value="1"/>
</dbReference>
<keyword evidence="2" id="KW-0238">DNA-binding</keyword>
<reference evidence="5 6" key="2">
    <citation type="submission" date="2018-06" db="EMBL/GenBank/DDBJ databases">
        <authorList>
            <person name="Zhirakovskaya E."/>
        </authorList>
    </citation>
    <scope>NUCLEOTIDE SEQUENCE [LARGE SCALE GENOMIC DNA]</scope>
    <source>
        <strain evidence="5 6">FBKL4.011</strain>
    </source>
</reference>
<dbReference type="Proteomes" id="UP000251213">
    <property type="component" value="Unassembled WGS sequence"/>
</dbReference>
<keyword evidence="3" id="KW-0804">Transcription</keyword>
<dbReference type="InterPro" id="IPR036388">
    <property type="entry name" value="WH-like_DNA-bd_sf"/>
</dbReference>
<dbReference type="RefSeq" id="WP_113659421.1">
    <property type="nucleotide sequence ID" value="NZ_KZ845668.1"/>
</dbReference>
<proteinExistence type="predicted"/>
<dbReference type="GO" id="GO:0003700">
    <property type="term" value="F:DNA-binding transcription factor activity"/>
    <property type="evidence" value="ECO:0007669"/>
    <property type="project" value="InterPro"/>
</dbReference>
<sequence>MQDQQMSHLISLFKQVVKQFHLIIREELKGFNITVPQIQVLRVLKEDGPQSLVELSKKLESSTSSLSGIVDRLEKEGLVIRQRDQKDRRVVWISLTEKCEEQFKKFPITQAQYIRKYLEKMNPADVEILIEKLEKFVEVLKEDFIEKEKE</sequence>
<gene>
    <name evidence="5" type="ORF">DL897_12205</name>
</gene>
<dbReference type="PANTHER" id="PTHR42756">
    <property type="entry name" value="TRANSCRIPTIONAL REGULATOR, MARR"/>
    <property type="match status" value="1"/>
</dbReference>
<dbReference type="OrthoDB" id="49580at2"/>
<dbReference type="InterPro" id="IPR036390">
    <property type="entry name" value="WH_DNA-bd_sf"/>
</dbReference>
<feature type="domain" description="HTH marR-type" evidence="4">
    <location>
        <begin position="6"/>
        <end position="138"/>
    </location>
</feature>
<dbReference type="PANTHER" id="PTHR42756:SF1">
    <property type="entry name" value="TRANSCRIPTIONAL REPRESSOR OF EMRAB OPERON"/>
    <property type="match status" value="1"/>
</dbReference>
<protein>
    <recommendedName>
        <fullName evidence="4">HTH marR-type domain-containing protein</fullName>
    </recommendedName>
</protein>
<comment type="caution">
    <text evidence="5">The sequence shown here is derived from an EMBL/GenBank/DDBJ whole genome shotgun (WGS) entry which is preliminary data.</text>
</comment>
<accession>A0A364K3V2</accession>
<evidence type="ECO:0000313" key="6">
    <source>
        <dbReference type="Proteomes" id="UP000251213"/>
    </source>
</evidence>
<dbReference type="SMART" id="SM00347">
    <property type="entry name" value="HTH_MARR"/>
    <property type="match status" value="1"/>
</dbReference>
<dbReference type="PROSITE" id="PS50995">
    <property type="entry name" value="HTH_MARR_2"/>
    <property type="match status" value="1"/>
</dbReference>
<organism evidence="5 6">
    <name type="scientific">Thermoflavimicrobium daqui</name>
    <dbReference type="NCBI Taxonomy" id="2137476"/>
    <lineage>
        <taxon>Bacteria</taxon>
        <taxon>Bacillati</taxon>
        <taxon>Bacillota</taxon>
        <taxon>Bacilli</taxon>
        <taxon>Bacillales</taxon>
        <taxon>Thermoactinomycetaceae</taxon>
        <taxon>Thermoflavimicrobium</taxon>
    </lineage>
</organism>
<name>A0A364K3V2_9BACL</name>
<dbReference type="SUPFAM" id="SSF46785">
    <property type="entry name" value="Winged helix' DNA-binding domain"/>
    <property type="match status" value="1"/>
</dbReference>
<evidence type="ECO:0000313" key="5">
    <source>
        <dbReference type="EMBL" id="RAL23438.1"/>
    </source>
</evidence>
<reference evidence="5 6" key="1">
    <citation type="submission" date="2018-06" db="EMBL/GenBank/DDBJ databases">
        <title>Thermoflavimicrobium daqus sp. nov., a thermophilic microbe isolated from Moutai-flavour Daqu.</title>
        <authorList>
            <person name="Wang X."/>
            <person name="Zhou H."/>
        </authorList>
    </citation>
    <scope>NUCLEOTIDE SEQUENCE [LARGE SCALE GENOMIC DNA]</scope>
    <source>
        <strain evidence="5 6">FBKL4.011</strain>
    </source>
</reference>
<dbReference type="InterPro" id="IPR000835">
    <property type="entry name" value="HTH_MarR-typ"/>
</dbReference>
<evidence type="ECO:0000256" key="3">
    <source>
        <dbReference type="ARBA" id="ARBA00023163"/>
    </source>
</evidence>
<keyword evidence="6" id="KW-1185">Reference proteome</keyword>
<dbReference type="Gene3D" id="1.10.10.10">
    <property type="entry name" value="Winged helix-like DNA-binding domain superfamily/Winged helix DNA-binding domain"/>
    <property type="match status" value="1"/>
</dbReference>
<dbReference type="PRINTS" id="PR00598">
    <property type="entry name" value="HTHMARR"/>
</dbReference>
<dbReference type="GO" id="GO:0003677">
    <property type="term" value="F:DNA binding"/>
    <property type="evidence" value="ECO:0007669"/>
    <property type="project" value="UniProtKB-KW"/>
</dbReference>
<dbReference type="AlphaFoldDB" id="A0A364K3V2"/>
<evidence type="ECO:0000256" key="2">
    <source>
        <dbReference type="ARBA" id="ARBA00023125"/>
    </source>
</evidence>
<evidence type="ECO:0000256" key="1">
    <source>
        <dbReference type="ARBA" id="ARBA00023015"/>
    </source>
</evidence>
<keyword evidence="1" id="KW-0805">Transcription regulation</keyword>